<dbReference type="EC" id="2.4.2.9" evidence="4"/>
<name>A0A1V6CCS1_UNCT6</name>
<comment type="caution">
    <text evidence="6">The sequence shown here is derived from an EMBL/GenBank/DDBJ whole genome shotgun (WGS) entry which is preliminary data.</text>
</comment>
<keyword evidence="4" id="KW-0328">Glycosyltransferase</keyword>
<dbReference type="SUPFAM" id="SSF53271">
    <property type="entry name" value="PRTase-like"/>
    <property type="match status" value="1"/>
</dbReference>
<feature type="domain" description="Phosphoribosyltransferase" evidence="5">
    <location>
        <begin position="5"/>
        <end position="156"/>
    </location>
</feature>
<comment type="function">
    <text evidence="4">Also displays a weak uracil phosphoribosyltransferase activity which is not physiologically significant.</text>
</comment>
<dbReference type="GO" id="GO:0004845">
    <property type="term" value="F:uracil phosphoribosyltransferase activity"/>
    <property type="evidence" value="ECO:0007669"/>
    <property type="project" value="UniProtKB-UniRule"/>
</dbReference>
<dbReference type="Gene3D" id="3.40.50.2020">
    <property type="match status" value="1"/>
</dbReference>
<reference evidence="6" key="1">
    <citation type="submission" date="2017-02" db="EMBL/GenBank/DDBJ databases">
        <title>Delving into the versatile metabolic prowess of the omnipresent phylum Bacteroidetes.</title>
        <authorList>
            <person name="Nobu M.K."/>
            <person name="Mei R."/>
            <person name="Narihiro T."/>
            <person name="Kuroda K."/>
            <person name="Liu W.-T."/>
        </authorList>
    </citation>
    <scope>NUCLEOTIDE SEQUENCE</scope>
    <source>
        <strain evidence="6">ADurb.Bin131</strain>
    </source>
</reference>
<sequence length="176" mass="19857">MENKILSSVQIKKILEKLSDQVIKEMGDNIVVIGIKRRGAILAKRIKAILDKKTSHSIDSGSLDITLYRDDFSAIGSHPVVSGSELMFDIDDRKILLVDDVLYTGRTVRAAIDQIIDYGRPRLIRLFVLVDRTNCRELPIQPDYTGIRTIVGKNQVVEVRLKEVDGTEDVVIKQKK</sequence>
<accession>A0A1V6CCS1</accession>
<dbReference type="PANTHER" id="PTHR11608">
    <property type="entry name" value="BIFUNCTIONAL PROTEIN PYRR"/>
    <property type="match status" value="1"/>
</dbReference>
<evidence type="ECO:0000313" key="6">
    <source>
        <dbReference type="EMBL" id="OQB74719.1"/>
    </source>
</evidence>
<dbReference type="NCBIfam" id="NF003545">
    <property type="entry name" value="PRK05205.1-1"/>
    <property type="match status" value="1"/>
</dbReference>
<dbReference type="Proteomes" id="UP000485562">
    <property type="component" value="Unassembled WGS sequence"/>
</dbReference>
<comment type="similarity">
    <text evidence="1 4">Belongs to the purine/pyrimidine phosphoribosyltransferase family. PyrR subfamily.</text>
</comment>
<evidence type="ECO:0000259" key="5">
    <source>
        <dbReference type="Pfam" id="PF00156"/>
    </source>
</evidence>
<proteinExistence type="inferred from homology"/>
<dbReference type="Pfam" id="PF00156">
    <property type="entry name" value="Pribosyltran"/>
    <property type="match status" value="1"/>
</dbReference>
<organism evidence="6">
    <name type="scientific">candidate division TA06 bacterium ADurb.Bin131</name>
    <dbReference type="NCBI Taxonomy" id="1852827"/>
    <lineage>
        <taxon>Bacteria</taxon>
        <taxon>Bacteria division TA06</taxon>
    </lineage>
</organism>
<evidence type="ECO:0000256" key="3">
    <source>
        <dbReference type="ARBA" id="ARBA00023163"/>
    </source>
</evidence>
<feature type="short sequence motif" description="PRPP-binding" evidence="4">
    <location>
        <begin position="95"/>
        <end position="107"/>
    </location>
</feature>
<dbReference type="InterPro" id="IPR000836">
    <property type="entry name" value="PRTase_dom"/>
</dbReference>
<keyword evidence="2 4" id="KW-0805">Transcription regulation</keyword>
<keyword evidence="3 4" id="KW-0804">Transcription</keyword>
<dbReference type="GO" id="GO:0006355">
    <property type="term" value="P:regulation of DNA-templated transcription"/>
    <property type="evidence" value="ECO:0007669"/>
    <property type="project" value="UniProtKB-UniRule"/>
</dbReference>
<dbReference type="EMBL" id="MWDQ01000031">
    <property type="protein sequence ID" value="OQB74719.1"/>
    <property type="molecule type" value="Genomic_DNA"/>
</dbReference>
<evidence type="ECO:0000256" key="4">
    <source>
        <dbReference type="HAMAP-Rule" id="MF_01219"/>
    </source>
</evidence>
<comment type="catalytic activity">
    <reaction evidence="4">
        <text>UMP + diphosphate = 5-phospho-alpha-D-ribose 1-diphosphate + uracil</text>
        <dbReference type="Rhea" id="RHEA:13017"/>
        <dbReference type="ChEBI" id="CHEBI:17568"/>
        <dbReference type="ChEBI" id="CHEBI:33019"/>
        <dbReference type="ChEBI" id="CHEBI:57865"/>
        <dbReference type="ChEBI" id="CHEBI:58017"/>
        <dbReference type="EC" id="2.4.2.9"/>
    </reaction>
</comment>
<dbReference type="InterPro" id="IPR050137">
    <property type="entry name" value="PyrR_bifunctional"/>
</dbReference>
<gene>
    <name evidence="4 6" type="primary">pyrR</name>
    <name evidence="6" type="ORF">BWX89_00388</name>
</gene>
<dbReference type="InterPro" id="IPR023050">
    <property type="entry name" value="PyrR"/>
</dbReference>
<dbReference type="PANTHER" id="PTHR11608:SF0">
    <property type="entry name" value="BIFUNCTIONAL PROTEIN PYRR"/>
    <property type="match status" value="1"/>
</dbReference>
<dbReference type="NCBIfam" id="NF003549">
    <property type="entry name" value="PRK05205.1-5"/>
    <property type="match status" value="1"/>
</dbReference>
<keyword evidence="4" id="KW-0808">Transferase</keyword>
<dbReference type="HAMAP" id="MF_01219">
    <property type="entry name" value="PyrR"/>
    <property type="match status" value="1"/>
</dbReference>
<comment type="function">
    <text evidence="4">Regulates the transcription of the pyrimidine nucleotide (pyr) operon in response to exogenous pyrimidines.</text>
</comment>
<evidence type="ECO:0000256" key="1">
    <source>
        <dbReference type="ARBA" id="ARBA00005565"/>
    </source>
</evidence>
<protein>
    <recommendedName>
        <fullName evidence="4">Bifunctional protein PyrR</fullName>
    </recommendedName>
    <domain>
        <recommendedName>
            <fullName evidence="4">Pyrimidine operon regulatory protein</fullName>
        </recommendedName>
    </domain>
    <domain>
        <recommendedName>
            <fullName evidence="4">Uracil phosphoribosyltransferase</fullName>
            <shortName evidence="4">UPRTase</shortName>
            <ecNumber evidence="4">2.4.2.9</ecNumber>
        </recommendedName>
    </domain>
</protein>
<dbReference type="CDD" id="cd06223">
    <property type="entry name" value="PRTases_typeI"/>
    <property type="match status" value="1"/>
</dbReference>
<dbReference type="AlphaFoldDB" id="A0A1V6CCS1"/>
<evidence type="ECO:0000256" key="2">
    <source>
        <dbReference type="ARBA" id="ARBA00023015"/>
    </source>
</evidence>
<dbReference type="InterPro" id="IPR029057">
    <property type="entry name" value="PRTase-like"/>
</dbReference>